<feature type="domain" description="Glutamyl/glutaminyl-tRNA synthetase class Ib anti-codon binding" evidence="9">
    <location>
        <begin position="154"/>
        <end position="248"/>
    </location>
</feature>
<keyword evidence="5 7" id="KW-0648">Protein biosynthesis</keyword>
<evidence type="ECO:0000256" key="1">
    <source>
        <dbReference type="ARBA" id="ARBA00022490"/>
    </source>
</evidence>
<evidence type="ECO:0000256" key="3">
    <source>
        <dbReference type="ARBA" id="ARBA00022741"/>
    </source>
</evidence>
<dbReference type="PANTHER" id="PTHR43097:SF5">
    <property type="entry name" value="GLUTAMATE--TRNA LIGASE"/>
    <property type="match status" value="1"/>
</dbReference>
<keyword evidence="12" id="KW-1185">Reference proteome</keyword>
<evidence type="ECO:0000256" key="7">
    <source>
        <dbReference type="RuleBase" id="RU363037"/>
    </source>
</evidence>
<keyword evidence="3 7" id="KW-0547">Nucleotide-binding</keyword>
<protein>
    <recommendedName>
        <fullName evidence="13">Glutamyl/glutaminyl-tRNA synthetase class Ib anti-codon binding domain-containing protein</fullName>
    </recommendedName>
</protein>
<dbReference type="Gene3D" id="1.10.1160.10">
    <property type="entry name" value="Glutamyl-trna Synthetase, Domain 2"/>
    <property type="match status" value="1"/>
</dbReference>
<evidence type="ECO:0000256" key="5">
    <source>
        <dbReference type="ARBA" id="ARBA00022917"/>
    </source>
</evidence>
<proteinExistence type="inferred from homology"/>
<dbReference type="Gene3D" id="2.40.240.10">
    <property type="entry name" value="Ribosomal Protein L25, Chain P"/>
    <property type="match status" value="1"/>
</dbReference>
<dbReference type="InterPro" id="IPR020061">
    <property type="entry name" value="Glu_tRNA_lig_a-bdl"/>
</dbReference>
<dbReference type="Pfam" id="PF00749">
    <property type="entry name" value="tRNA-synt_1c"/>
    <property type="match status" value="1"/>
</dbReference>
<comment type="caution">
    <text evidence="11">The sequence shown here is derived from an EMBL/GenBank/DDBJ whole genome shotgun (WGS) entry which is preliminary data.</text>
</comment>
<evidence type="ECO:0000313" key="11">
    <source>
        <dbReference type="EMBL" id="ETN97104.1"/>
    </source>
</evidence>
<dbReference type="InterPro" id="IPR049437">
    <property type="entry name" value="tRNA-synt_1c_C2"/>
</dbReference>
<dbReference type="GO" id="GO:0005524">
    <property type="term" value="F:ATP binding"/>
    <property type="evidence" value="ECO:0007669"/>
    <property type="project" value="UniProtKB-KW"/>
</dbReference>
<dbReference type="InterPro" id="IPR014729">
    <property type="entry name" value="Rossmann-like_a/b/a_fold"/>
</dbReference>
<comment type="similarity">
    <text evidence="7">Belongs to the class-I aminoacyl-tRNA synthetase family.</text>
</comment>
<dbReference type="GO" id="GO:0006424">
    <property type="term" value="P:glutamyl-tRNA aminoacylation"/>
    <property type="evidence" value="ECO:0007669"/>
    <property type="project" value="TreeGrafter"/>
</dbReference>
<keyword evidence="4 7" id="KW-0067">ATP-binding</keyword>
<dbReference type="AlphaFoldDB" id="X6L8P1"/>
<organism evidence="11 12">
    <name type="scientific">Reticulomyxa filosa</name>
    <dbReference type="NCBI Taxonomy" id="46433"/>
    <lineage>
        <taxon>Eukaryota</taxon>
        <taxon>Sar</taxon>
        <taxon>Rhizaria</taxon>
        <taxon>Retaria</taxon>
        <taxon>Foraminifera</taxon>
        <taxon>Monothalamids</taxon>
        <taxon>Reticulomyxidae</taxon>
        <taxon>Reticulomyxa</taxon>
    </lineage>
</organism>
<dbReference type="Gene3D" id="3.40.50.620">
    <property type="entry name" value="HUPs"/>
    <property type="match status" value="1"/>
</dbReference>
<dbReference type="Pfam" id="PF03950">
    <property type="entry name" value="tRNA-synt_1c_C"/>
    <property type="match status" value="1"/>
</dbReference>
<dbReference type="EMBL" id="ASPP01050784">
    <property type="protein sequence ID" value="ETN97104.1"/>
    <property type="molecule type" value="Genomic_DNA"/>
</dbReference>
<dbReference type="GO" id="GO:0005829">
    <property type="term" value="C:cytosol"/>
    <property type="evidence" value="ECO:0007669"/>
    <property type="project" value="TreeGrafter"/>
</dbReference>
<dbReference type="Pfam" id="PF20974">
    <property type="entry name" value="tRNA-synt_1c_C2"/>
    <property type="match status" value="1"/>
</dbReference>
<dbReference type="Gene3D" id="2.40.240.100">
    <property type="match status" value="1"/>
</dbReference>
<evidence type="ECO:0000256" key="4">
    <source>
        <dbReference type="ARBA" id="ARBA00022840"/>
    </source>
</evidence>
<dbReference type="SUPFAM" id="SSF52374">
    <property type="entry name" value="Nucleotidylyl transferase"/>
    <property type="match status" value="1"/>
</dbReference>
<dbReference type="InterPro" id="IPR020056">
    <property type="entry name" value="Rbsml_bL25/Gln-tRNA_synth_N"/>
</dbReference>
<evidence type="ECO:0000259" key="9">
    <source>
        <dbReference type="Pfam" id="PF03950"/>
    </source>
</evidence>
<dbReference type="GO" id="GO:0004818">
    <property type="term" value="F:glutamate-tRNA ligase activity"/>
    <property type="evidence" value="ECO:0007669"/>
    <property type="project" value="TreeGrafter"/>
</dbReference>
<keyword evidence="2 7" id="KW-0436">Ligase</keyword>
<evidence type="ECO:0000259" key="10">
    <source>
        <dbReference type="Pfam" id="PF20974"/>
    </source>
</evidence>
<keyword evidence="1" id="KW-0963">Cytoplasm</keyword>
<dbReference type="SUPFAM" id="SSF50715">
    <property type="entry name" value="Ribosomal protein L25-like"/>
    <property type="match status" value="1"/>
</dbReference>
<dbReference type="PANTHER" id="PTHR43097">
    <property type="entry name" value="GLUTAMINE-TRNA LIGASE"/>
    <property type="match status" value="1"/>
</dbReference>
<accession>X6L8P1</accession>
<dbReference type="FunFam" id="1.10.1160.10:FF:000001">
    <property type="entry name" value="Glutamine--tRNA ligase"/>
    <property type="match status" value="1"/>
</dbReference>
<evidence type="ECO:0000313" key="12">
    <source>
        <dbReference type="Proteomes" id="UP000023152"/>
    </source>
</evidence>
<dbReference type="InterPro" id="IPR020059">
    <property type="entry name" value="Glu/Gln-tRNA-synth_Ib_codon-bd"/>
</dbReference>
<gene>
    <name evidence="11" type="ORF">RFI_40428</name>
</gene>
<evidence type="ECO:0000259" key="8">
    <source>
        <dbReference type="Pfam" id="PF00749"/>
    </source>
</evidence>
<reference evidence="11 12" key="1">
    <citation type="journal article" date="2013" name="Curr. Biol.">
        <title>The Genome of the Foraminiferan Reticulomyxa filosa.</title>
        <authorList>
            <person name="Glockner G."/>
            <person name="Hulsmann N."/>
            <person name="Schleicher M."/>
            <person name="Noegel A.A."/>
            <person name="Eichinger L."/>
            <person name="Gallinger C."/>
            <person name="Pawlowski J."/>
            <person name="Sierra R."/>
            <person name="Euteneuer U."/>
            <person name="Pillet L."/>
            <person name="Moustafa A."/>
            <person name="Platzer M."/>
            <person name="Groth M."/>
            <person name="Szafranski K."/>
            <person name="Schliwa M."/>
        </authorList>
    </citation>
    <scope>NUCLEOTIDE SEQUENCE [LARGE SCALE GENOMIC DNA]</scope>
</reference>
<dbReference type="InterPro" id="IPR020058">
    <property type="entry name" value="Glu/Gln-tRNA-synth_Ib_cat-dom"/>
</dbReference>
<name>X6L8P1_RETFI</name>
<feature type="domain" description="Glutamyl/glutaminyl-tRNA synthetase class Ib catalytic" evidence="8">
    <location>
        <begin position="9"/>
        <end position="151"/>
    </location>
</feature>
<feature type="domain" description="tRNA synthetases class I (E and Q) anti-codon binding" evidence="10">
    <location>
        <begin position="262"/>
        <end position="324"/>
    </location>
</feature>
<dbReference type="OrthoDB" id="1350766at2759"/>
<dbReference type="InterPro" id="IPR011035">
    <property type="entry name" value="Ribosomal_bL25/Gln-tRNA_synth"/>
</dbReference>
<evidence type="ECO:0000256" key="6">
    <source>
        <dbReference type="ARBA" id="ARBA00023146"/>
    </source>
</evidence>
<sequence>MLYQKKKRKRFNVYPTYDFSCPIVDSLEGVTHAFRSKEYNERSDQYLKMWSICCKGEKRSDGSLLECPILYQFSRQEFTRVELSKRKLSALIDQGKVKGWDDPRLPTIQGIVRRGLQLDALRAFVRDQAMTQRDNKQEWDKLWSYNKKVVDPIAGRYLCVSAEKRVTVEIKNMNLDGLSVPLHPQNPSRGIKVLHVGKVVWIEQFDAQLIREEHEKGQNQFILMNLGVVQIDRLVSSNDQVEKIIVTYLPDNKQYKQKPIATWVPHNHHTAWVKLVELDYLFTADGKPIEQTWLETLAIAEPSVSLLSRGDIVQFVKRGFFRVDKPYFGRKEDPAVLIFVPDGKSKAMSALSEATNKFIVTRFCNVVLSKKFTFYDELNMFFLVLFHKHSIFMLWFKLSGNQINTSPSTS</sequence>
<dbReference type="InterPro" id="IPR050132">
    <property type="entry name" value="Gln/Glu-tRNA_Ligase"/>
</dbReference>
<dbReference type="GO" id="GO:0017102">
    <property type="term" value="C:methionyl glutamyl tRNA synthetase complex"/>
    <property type="evidence" value="ECO:0007669"/>
    <property type="project" value="TreeGrafter"/>
</dbReference>
<evidence type="ECO:0000256" key="2">
    <source>
        <dbReference type="ARBA" id="ARBA00022598"/>
    </source>
</evidence>
<dbReference type="Proteomes" id="UP000023152">
    <property type="component" value="Unassembled WGS sequence"/>
</dbReference>
<evidence type="ECO:0008006" key="13">
    <source>
        <dbReference type="Google" id="ProtNLM"/>
    </source>
</evidence>
<keyword evidence="6 7" id="KW-0030">Aminoacyl-tRNA synthetase</keyword>